<dbReference type="AlphaFoldDB" id="A0A3B9QS24"/>
<sequence>MLRSILRWPKKAWQWLTRMRTALVLLFLLAVGAIPGALLPQRPLKAANVDSSLEANGTIAEI</sequence>
<feature type="domain" description="ResB-like" evidence="6">
    <location>
        <begin position="19"/>
        <end position="61"/>
    </location>
</feature>
<evidence type="ECO:0000313" key="7">
    <source>
        <dbReference type="EMBL" id="HAF71789.1"/>
    </source>
</evidence>
<accession>A0A3B9QS24</accession>
<dbReference type="GO" id="GO:0016020">
    <property type="term" value="C:membrane"/>
    <property type="evidence" value="ECO:0007669"/>
    <property type="project" value="UniProtKB-SubCell"/>
</dbReference>
<gene>
    <name evidence="7" type="ORF">DCL06_01465</name>
</gene>
<comment type="subcellular location">
    <subcellularLocation>
        <location evidence="1">Membrane</location>
        <topology evidence="1">Multi-pass membrane protein</topology>
    </subcellularLocation>
</comment>
<evidence type="ECO:0000256" key="1">
    <source>
        <dbReference type="ARBA" id="ARBA00004141"/>
    </source>
</evidence>
<protein>
    <submittedName>
        <fullName evidence="7">Cytochrome C biogenesis protein ResB</fullName>
    </submittedName>
</protein>
<organism evidence="7 8">
    <name type="scientific">Corynebacterium variabile</name>
    <dbReference type="NCBI Taxonomy" id="1727"/>
    <lineage>
        <taxon>Bacteria</taxon>
        <taxon>Bacillati</taxon>
        <taxon>Actinomycetota</taxon>
        <taxon>Actinomycetes</taxon>
        <taxon>Mycobacteriales</taxon>
        <taxon>Corynebacteriaceae</taxon>
        <taxon>Corynebacterium</taxon>
    </lineage>
</organism>
<comment type="caution">
    <text evidence="7">The sequence shown here is derived from an EMBL/GenBank/DDBJ whole genome shotgun (WGS) entry which is preliminary data.</text>
</comment>
<dbReference type="Pfam" id="PF05140">
    <property type="entry name" value="ResB"/>
    <property type="match status" value="1"/>
</dbReference>
<evidence type="ECO:0000256" key="4">
    <source>
        <dbReference type="ARBA" id="ARBA00022989"/>
    </source>
</evidence>
<name>A0A3B9QS24_9CORY</name>
<keyword evidence="5" id="KW-0472">Membrane</keyword>
<dbReference type="InterPro" id="IPR007816">
    <property type="entry name" value="ResB-like_domain"/>
</dbReference>
<keyword evidence="4" id="KW-1133">Transmembrane helix</keyword>
<evidence type="ECO:0000313" key="8">
    <source>
        <dbReference type="Proteomes" id="UP000260925"/>
    </source>
</evidence>
<reference evidence="7 8" key="1">
    <citation type="journal article" date="2018" name="Nat. Biotechnol.">
        <title>A standardized bacterial taxonomy based on genome phylogeny substantially revises the tree of life.</title>
        <authorList>
            <person name="Parks D.H."/>
            <person name="Chuvochina M."/>
            <person name="Waite D.W."/>
            <person name="Rinke C."/>
            <person name="Skarshewski A."/>
            <person name="Chaumeil P.A."/>
            <person name="Hugenholtz P."/>
        </authorList>
    </citation>
    <scope>NUCLEOTIDE SEQUENCE [LARGE SCALE GENOMIC DNA]</scope>
    <source>
        <strain evidence="7">UBA9851</strain>
    </source>
</reference>
<keyword evidence="3" id="KW-0201">Cytochrome c-type biogenesis</keyword>
<evidence type="ECO:0000256" key="2">
    <source>
        <dbReference type="ARBA" id="ARBA00022692"/>
    </source>
</evidence>
<evidence type="ECO:0000256" key="5">
    <source>
        <dbReference type="ARBA" id="ARBA00023136"/>
    </source>
</evidence>
<feature type="non-terminal residue" evidence="7">
    <location>
        <position position="62"/>
    </location>
</feature>
<proteinExistence type="predicted"/>
<dbReference type="Proteomes" id="UP000260925">
    <property type="component" value="Unassembled WGS sequence"/>
</dbReference>
<evidence type="ECO:0000259" key="6">
    <source>
        <dbReference type="Pfam" id="PF05140"/>
    </source>
</evidence>
<keyword evidence="2" id="KW-0812">Transmembrane</keyword>
<dbReference type="EMBL" id="DMDD01000043">
    <property type="protein sequence ID" value="HAF71789.1"/>
    <property type="molecule type" value="Genomic_DNA"/>
</dbReference>
<evidence type="ECO:0000256" key="3">
    <source>
        <dbReference type="ARBA" id="ARBA00022748"/>
    </source>
</evidence>
<dbReference type="GO" id="GO:0017004">
    <property type="term" value="P:cytochrome complex assembly"/>
    <property type="evidence" value="ECO:0007669"/>
    <property type="project" value="UniProtKB-KW"/>
</dbReference>